<name>A0A7L0JAD2_PIPCL</name>
<dbReference type="SMART" id="SM01265">
    <property type="entry name" value="Mab-21"/>
    <property type="match status" value="1"/>
</dbReference>
<dbReference type="PANTHER" id="PTHR10656">
    <property type="entry name" value="CELL FATE DETERMINING PROTEIN MAB21-RELATED"/>
    <property type="match status" value="1"/>
</dbReference>
<accession>A0A7L0JAD2</accession>
<feature type="non-terminal residue" evidence="1">
    <location>
        <position position="1"/>
    </location>
</feature>
<dbReference type="AlphaFoldDB" id="A0A7L0JAD2"/>
<gene>
    <name evidence="1" type="primary">Itpripl1_2</name>
    <name evidence="1" type="ORF">PIPCHL_R14627</name>
</gene>
<proteinExistence type="predicted"/>
<organism evidence="1 2">
    <name type="scientific">Piprites chloris</name>
    <name type="common">Wing-barred manakin</name>
    <dbReference type="NCBI Taxonomy" id="114369"/>
    <lineage>
        <taxon>Eukaryota</taxon>
        <taxon>Metazoa</taxon>
        <taxon>Chordata</taxon>
        <taxon>Craniata</taxon>
        <taxon>Vertebrata</taxon>
        <taxon>Euteleostomi</taxon>
        <taxon>Archelosauria</taxon>
        <taxon>Archosauria</taxon>
        <taxon>Dinosauria</taxon>
        <taxon>Saurischia</taxon>
        <taxon>Theropoda</taxon>
        <taxon>Coelurosauria</taxon>
        <taxon>Aves</taxon>
        <taxon>Neognathae</taxon>
        <taxon>Neoaves</taxon>
        <taxon>Telluraves</taxon>
        <taxon>Australaves</taxon>
        <taxon>Passeriformes</taxon>
        <taxon>Pipridae</taxon>
        <taxon>Piprites</taxon>
    </lineage>
</organism>
<dbReference type="PRINTS" id="PR02107">
    <property type="entry name" value="INOS145TPRIP"/>
</dbReference>
<evidence type="ECO:0000313" key="1">
    <source>
        <dbReference type="EMBL" id="NXK41551.1"/>
    </source>
</evidence>
<reference evidence="1 2" key="1">
    <citation type="submission" date="2019-09" db="EMBL/GenBank/DDBJ databases">
        <title>Bird 10,000 Genomes (B10K) Project - Family phase.</title>
        <authorList>
            <person name="Zhang G."/>
        </authorList>
    </citation>
    <scope>NUCLEOTIDE SEQUENCE [LARGE SCALE GENOMIC DNA]</scope>
    <source>
        <strain evidence="1">B10K-DU-007-02</strain>
        <tissue evidence="1">Mixed tissue sample</tissue>
    </source>
</reference>
<dbReference type="Proteomes" id="UP000520962">
    <property type="component" value="Unassembled WGS sequence"/>
</dbReference>
<comment type="caution">
    <text evidence="1">The sequence shown here is derived from an EMBL/GenBank/DDBJ whole genome shotgun (WGS) entry which is preliminary data.</text>
</comment>
<feature type="non-terminal residue" evidence="1">
    <location>
        <position position="343"/>
    </location>
</feature>
<keyword evidence="2" id="KW-1185">Reference proteome</keyword>
<dbReference type="PANTHER" id="PTHR10656:SF40">
    <property type="entry name" value="INOSITOL 1,4,5-TRISPHOSPHATE RECEPTOR-INTERACTING PROTEIN-LIKE 1"/>
    <property type="match status" value="1"/>
</dbReference>
<evidence type="ECO:0000313" key="2">
    <source>
        <dbReference type="Proteomes" id="UP000520962"/>
    </source>
</evidence>
<dbReference type="GO" id="GO:0016020">
    <property type="term" value="C:membrane"/>
    <property type="evidence" value="ECO:0007669"/>
    <property type="project" value="TreeGrafter"/>
</dbReference>
<dbReference type="InterPro" id="IPR024810">
    <property type="entry name" value="MAB21L/cGLR"/>
</dbReference>
<sequence length="343" mass="39609">MITDLIDDFTRAFADHLSNYFYPVLQRAIGVGSAFEGWSPRKEDVVYQVLVPLTPPAGHTFHLEMDTAGQMPGKNFCICVEQVCTCTRKQQGKKVLCFLHNPEEELRRNEEANCLNTLCTGSYLDVEKTTQWFYLLMKANWLLLPQSDHWRLKGVPSSRSCKFRLTKGAESFRVEVLFGVQHGDSDIYVSSQHTESLFTPSTTWPETYAVAEMKFFSHIARQAPQDCCHLKCLQLLARAVVGRDFSTYMMKTIVMHLLNTIPMSQWCRRDFLQRLVDSLDYLCCSLQLCSYDSFVIGNQSIPKKIKLPPEFRKVEPLNLFWHLAQDPDAHTEAMQEYLCLRHR</sequence>
<dbReference type="Gene3D" id="1.10.1410.40">
    <property type="match status" value="1"/>
</dbReference>
<protein>
    <submittedName>
        <fullName evidence="1">IPIL1 protein</fullName>
    </submittedName>
</protein>
<dbReference type="EMBL" id="VXAH01000444">
    <property type="protein sequence ID" value="NXK41551.1"/>
    <property type="molecule type" value="Genomic_DNA"/>
</dbReference>
<dbReference type="InterPro" id="IPR026250">
    <property type="entry name" value="ITPRIP-like"/>
</dbReference>